<dbReference type="GO" id="GO:0006043">
    <property type="term" value="P:glucosamine catabolic process"/>
    <property type="evidence" value="ECO:0007669"/>
    <property type="project" value="TreeGrafter"/>
</dbReference>
<dbReference type="GO" id="GO:0042802">
    <property type="term" value="F:identical protein binding"/>
    <property type="evidence" value="ECO:0007669"/>
    <property type="project" value="TreeGrafter"/>
</dbReference>
<dbReference type="PANTHER" id="PTHR11280">
    <property type="entry name" value="GLUCOSAMINE-6-PHOSPHATE ISOMERASE"/>
    <property type="match status" value="1"/>
</dbReference>
<dbReference type="AlphaFoldDB" id="A0A4U0TNI5"/>
<evidence type="ECO:0000313" key="8">
    <source>
        <dbReference type="Proteomes" id="UP000308549"/>
    </source>
</evidence>
<reference evidence="7 8" key="1">
    <citation type="submission" date="2017-03" db="EMBL/GenBank/DDBJ databases">
        <title>Genomes of endolithic fungi from Antarctica.</title>
        <authorList>
            <person name="Coleine C."/>
            <person name="Masonjones S."/>
            <person name="Stajich J.E."/>
        </authorList>
    </citation>
    <scope>NUCLEOTIDE SEQUENCE [LARGE SCALE GENOMIC DNA]</scope>
    <source>
        <strain evidence="7 8">CCFEE 6315</strain>
    </source>
</reference>
<dbReference type="CDD" id="cd01399">
    <property type="entry name" value="GlcN6P_deaminase"/>
    <property type="match status" value="1"/>
</dbReference>
<evidence type="ECO:0000313" key="7">
    <source>
        <dbReference type="EMBL" id="TKA23342.1"/>
    </source>
</evidence>
<keyword evidence="4" id="KW-0119">Carbohydrate metabolism</keyword>
<keyword evidence="8" id="KW-1185">Reference proteome</keyword>
<dbReference type="PROSITE" id="PS01161">
    <property type="entry name" value="GLC_GALNAC_ISOMERASE"/>
    <property type="match status" value="1"/>
</dbReference>
<comment type="catalytic activity">
    <reaction evidence="1 4">
        <text>alpha-D-glucosamine 6-phosphate + H2O = beta-D-fructose 6-phosphate + NH4(+)</text>
        <dbReference type="Rhea" id="RHEA:12172"/>
        <dbReference type="ChEBI" id="CHEBI:15377"/>
        <dbReference type="ChEBI" id="CHEBI:28938"/>
        <dbReference type="ChEBI" id="CHEBI:57634"/>
        <dbReference type="ChEBI" id="CHEBI:75989"/>
        <dbReference type="EC" id="3.5.99.6"/>
    </reaction>
</comment>
<evidence type="ECO:0000256" key="5">
    <source>
        <dbReference type="SAM" id="MobiDB-lite"/>
    </source>
</evidence>
<evidence type="ECO:0000256" key="1">
    <source>
        <dbReference type="ARBA" id="ARBA00000644"/>
    </source>
</evidence>
<name>A0A4U0TNI5_9PEZI</name>
<evidence type="ECO:0000256" key="3">
    <source>
        <dbReference type="ARBA" id="ARBA00022801"/>
    </source>
</evidence>
<dbReference type="GO" id="GO:0006046">
    <property type="term" value="P:N-acetylglucosamine catabolic process"/>
    <property type="evidence" value="ECO:0007669"/>
    <property type="project" value="TreeGrafter"/>
</dbReference>
<proteinExistence type="inferred from homology"/>
<accession>A0A4U0TNI5</accession>
<dbReference type="GO" id="GO:0005737">
    <property type="term" value="C:cytoplasm"/>
    <property type="evidence" value="ECO:0007669"/>
    <property type="project" value="TreeGrafter"/>
</dbReference>
<evidence type="ECO:0000259" key="6">
    <source>
        <dbReference type="Pfam" id="PF01182"/>
    </source>
</evidence>
<dbReference type="GO" id="GO:0005975">
    <property type="term" value="P:carbohydrate metabolic process"/>
    <property type="evidence" value="ECO:0007669"/>
    <property type="project" value="InterPro"/>
</dbReference>
<dbReference type="NCBIfam" id="TIGR00502">
    <property type="entry name" value="nagB"/>
    <property type="match status" value="1"/>
</dbReference>
<dbReference type="OrthoDB" id="7663298at2759"/>
<comment type="similarity">
    <text evidence="2 4">Belongs to the glucosamine/galactosamine-6-phosphate isomerase family.</text>
</comment>
<dbReference type="GO" id="GO:0019262">
    <property type="term" value="P:N-acetylneuraminate catabolic process"/>
    <property type="evidence" value="ECO:0007669"/>
    <property type="project" value="TreeGrafter"/>
</dbReference>
<dbReference type="GO" id="GO:0004342">
    <property type="term" value="F:glucosamine-6-phosphate deaminase activity"/>
    <property type="evidence" value="ECO:0007669"/>
    <property type="project" value="UniProtKB-UniRule"/>
</dbReference>
<gene>
    <name evidence="7" type="ORF">B0A50_07550</name>
</gene>
<protein>
    <recommendedName>
        <fullName evidence="4">Glucosamine-6-phosphate isomerase</fullName>
        <ecNumber evidence="4">3.5.99.6</ecNumber>
    </recommendedName>
    <alternativeName>
        <fullName evidence="4">Glucosamine-6-phosphate isomerase</fullName>
    </alternativeName>
</protein>
<dbReference type="GO" id="GO:0016853">
    <property type="term" value="F:isomerase activity"/>
    <property type="evidence" value="ECO:0007669"/>
    <property type="project" value="UniProtKB-KW"/>
</dbReference>
<dbReference type="InterPro" id="IPR037171">
    <property type="entry name" value="NagB/RpiA_transferase-like"/>
</dbReference>
<dbReference type="InterPro" id="IPR006148">
    <property type="entry name" value="Glc/Gal-6P_isomerase"/>
</dbReference>
<dbReference type="PANTHER" id="PTHR11280:SF5">
    <property type="entry name" value="GLUCOSAMINE-6-PHOSPHATE ISOMERASE"/>
    <property type="match status" value="1"/>
</dbReference>
<dbReference type="InterPro" id="IPR018321">
    <property type="entry name" value="Glucosamine6P_isomerase_CS"/>
</dbReference>
<dbReference type="Pfam" id="PF01182">
    <property type="entry name" value="Glucosamine_iso"/>
    <property type="match status" value="1"/>
</dbReference>
<dbReference type="Proteomes" id="UP000308549">
    <property type="component" value="Unassembled WGS sequence"/>
</dbReference>
<organism evidence="7 8">
    <name type="scientific">Salinomyces thailandicus</name>
    <dbReference type="NCBI Taxonomy" id="706561"/>
    <lineage>
        <taxon>Eukaryota</taxon>
        <taxon>Fungi</taxon>
        <taxon>Dikarya</taxon>
        <taxon>Ascomycota</taxon>
        <taxon>Pezizomycotina</taxon>
        <taxon>Dothideomycetes</taxon>
        <taxon>Dothideomycetidae</taxon>
        <taxon>Mycosphaerellales</taxon>
        <taxon>Teratosphaeriaceae</taxon>
        <taxon>Salinomyces</taxon>
    </lineage>
</organism>
<feature type="compositionally biased region" description="Basic and acidic residues" evidence="5">
    <location>
        <begin position="324"/>
        <end position="360"/>
    </location>
</feature>
<keyword evidence="7" id="KW-0413">Isomerase</keyword>
<dbReference type="EMBL" id="NAJL01000057">
    <property type="protein sequence ID" value="TKA23342.1"/>
    <property type="molecule type" value="Genomic_DNA"/>
</dbReference>
<sequence length="360" mass="39541">MILTTSPYAFLPHPPSLLTDNPQNRINAFGPTPSKPFVLGLPTGSSPEGIYAHLVTAYKTHAITFRNVVTFNMDEYVHLPRDHPESYHSFMYTHFFQHVDVDPAHIHILDGNAEDLEAECLAYEEKIRRVGGIELFLGGIGPDGHVAFNEPGSSLASRTRVKTLAYETILANSRFFGNDLTKVPKMALTVGVGTVLDAREVVVIITGAHKALALQKCIEGGVNHMWTLSSLQMHPHAMIVVDEDATLELQVKTVKYFKSIEQVAASEGLGQALPSAEHVLQKRDSVLGKLDSPKSPTAKPFLAPLPPKPELMRQVTPDLVPDSMHTRVEEPPASRELEGLETKELPLSSMHERVDSAQAT</sequence>
<evidence type="ECO:0000256" key="4">
    <source>
        <dbReference type="RuleBase" id="RU361197"/>
    </source>
</evidence>
<dbReference type="EC" id="3.5.99.6" evidence="4"/>
<feature type="domain" description="Glucosamine/galactosamine-6-phosphate isomerase" evidence="6">
    <location>
        <begin position="35"/>
        <end position="226"/>
    </location>
</feature>
<comment type="caution">
    <text evidence="7">The sequence shown here is derived from an EMBL/GenBank/DDBJ whole genome shotgun (WGS) entry which is preliminary data.</text>
</comment>
<dbReference type="SUPFAM" id="SSF100950">
    <property type="entry name" value="NagB/RpiA/CoA transferase-like"/>
    <property type="match status" value="1"/>
</dbReference>
<dbReference type="InterPro" id="IPR004547">
    <property type="entry name" value="Glucosamine6P_isomerase"/>
</dbReference>
<feature type="region of interest" description="Disordered" evidence="5">
    <location>
        <begin position="288"/>
        <end position="360"/>
    </location>
</feature>
<keyword evidence="3 4" id="KW-0378">Hydrolase</keyword>
<dbReference type="Gene3D" id="3.40.50.1360">
    <property type="match status" value="1"/>
</dbReference>
<evidence type="ECO:0000256" key="2">
    <source>
        <dbReference type="ARBA" id="ARBA00005526"/>
    </source>
</evidence>